<keyword evidence="1" id="KW-0175">Coiled coil</keyword>
<accession>A0A1F5WBW6</accession>
<name>A0A1F5WBW6_9BACT</name>
<sequence length="200" mass="22578">MLVAPVFVLADEVIDGRALQLRQEFKLKQQAIQQEAKQNREVLMQEFKAKRETFKTDAQKRVDALKKKVGEERAKRIEQFFNQMVRKFENAIDRLNNLADRIESRLTKTEAAGNDVSKQRDLLKVARDKITAVETALGDAKTQFGATALSENPRTAFQKVKELVKGVAQKAKDAHRALVDVMNSIKGLRLGDKGTTTPSR</sequence>
<comment type="caution">
    <text evidence="2">The sequence shown here is derived from an EMBL/GenBank/DDBJ whole genome shotgun (WGS) entry which is preliminary data.</text>
</comment>
<dbReference type="AlphaFoldDB" id="A0A1F5WBW6"/>
<evidence type="ECO:0000313" key="2">
    <source>
        <dbReference type="EMBL" id="OGF72791.1"/>
    </source>
</evidence>
<organism evidence="2 3">
    <name type="scientific">Candidatus Giovannonibacteria bacterium RIFCSPHIGHO2_02_FULL_45_40</name>
    <dbReference type="NCBI Taxonomy" id="1798337"/>
    <lineage>
        <taxon>Bacteria</taxon>
        <taxon>Candidatus Giovannoniibacteriota</taxon>
    </lineage>
</organism>
<evidence type="ECO:0000313" key="3">
    <source>
        <dbReference type="Proteomes" id="UP000178743"/>
    </source>
</evidence>
<dbReference type="Proteomes" id="UP000178743">
    <property type="component" value="Unassembled WGS sequence"/>
</dbReference>
<proteinExistence type="predicted"/>
<protein>
    <submittedName>
        <fullName evidence="2">Uncharacterized protein</fullName>
    </submittedName>
</protein>
<evidence type="ECO:0000256" key="1">
    <source>
        <dbReference type="SAM" id="Coils"/>
    </source>
</evidence>
<gene>
    <name evidence="2" type="ORF">A3C05_00700</name>
</gene>
<feature type="coiled-coil region" evidence="1">
    <location>
        <begin position="55"/>
        <end position="112"/>
    </location>
</feature>
<reference evidence="2 3" key="1">
    <citation type="journal article" date="2016" name="Nat. Commun.">
        <title>Thousands of microbial genomes shed light on interconnected biogeochemical processes in an aquifer system.</title>
        <authorList>
            <person name="Anantharaman K."/>
            <person name="Brown C.T."/>
            <person name="Hug L.A."/>
            <person name="Sharon I."/>
            <person name="Castelle C.J."/>
            <person name="Probst A.J."/>
            <person name="Thomas B.C."/>
            <person name="Singh A."/>
            <person name="Wilkins M.J."/>
            <person name="Karaoz U."/>
            <person name="Brodie E.L."/>
            <person name="Williams K.H."/>
            <person name="Hubbard S.S."/>
            <person name="Banfield J.F."/>
        </authorList>
    </citation>
    <scope>NUCLEOTIDE SEQUENCE [LARGE SCALE GENOMIC DNA]</scope>
</reference>
<dbReference type="EMBL" id="MFHP01000011">
    <property type="protein sequence ID" value="OGF72791.1"/>
    <property type="molecule type" value="Genomic_DNA"/>
</dbReference>